<dbReference type="EMBL" id="CM055100">
    <property type="protein sequence ID" value="KAJ7543988.1"/>
    <property type="molecule type" value="Genomic_DNA"/>
</dbReference>
<comment type="caution">
    <text evidence="1">The sequence shown here is derived from an EMBL/GenBank/DDBJ whole genome shotgun (WGS) entry which is preliminary data.</text>
</comment>
<gene>
    <name evidence="1" type="ORF">O6H91_09G060900</name>
</gene>
<sequence length="2017" mass="224692">MGRSKGDPARSKTRPSSSSLAASLSQSSGGATLGFGGYVGSARVDTVLSSEGDPFLDVNGEVAVHLRRLFKKDFITKLKALAALDELFKNLSSKELSPVLPYWVFEYRRLVHENNRQVRESTQKAMRSLVAVVGKGLAPHLRSLMGAWWVAQFDPYREAADAAKASFQAAFSGEKRMEALVYCVDDIFAYLSENLKLTPQTLSDKTTPLEESAEKHELVICSSLLAMTALLDVLFASMKMGSAETTQVQLESSSNGFHNLDAERVDLSSLRSASLKLANDHKLFRDFVKSQSPHIRSAAYQALRALVENTPEAFTAGELETAAKIVLGAFAEKDRSCHQSMWDMLLTFSKKFPQAWVVGSVRKVVLPRFWAFLRHGCYGSQQISSTCLLPLLSLIPTNAVMPVQEFLFEYFHSLWQGCKTGTSSNDIILLKAFKECFIWIIINVRRYVDEESEMKILQFFLINDVLFKILWRNYTESRTFHSHTTDVKSEMSDGNWVSPSNTGGKSLVDGQVANQVAGTLLSLIVPLEFLEGLKTSVADILDFLAGQNVQLAIQLWPIFQQDFIRILEAKLSKTLASEESSFTRMCEFLLWLRNRSNARDDIGKKWPLDNVVRPFVASTFQTIASAGDRQAVMLLAKLVSTYGPEAFSSVKLPLQSKGVTAVEDLSAFKLLNLVGEVSSGRDAECSSYTDIRDIFRKHLIPWSLNADRPIESSKLELLLSFFEDGNLTSEWDSVLSYVLGEADTEDEAKGSENLKWIDILAALVDLICQKKNSEDGSRNRSSQVITGPWQSPRLDAAVLTVAQNRNLQHPSCSQLLRNAVGDPNILSTTAKVQVIEVLFNHILLLLLLSESSWARQSAEWIFWQKDNAKFHQPQEMKPLVKLFEDARIAVDILGNSLASILQLGEETTVQVRLLTAFFCLKWTIEKPSSTVSMRNSADDVFEDYETESEHGEAIGIYHDELPQTMLHNSAEVTGNTENELDVGSECSSILSASLKFLDTKEFLSFCRRLHTVFRKSSQKILAQCVRYALLGESYIYCQKLVGQWALDIISNFCIDAEDVQDTLNLLLASEEGWPIWAEVSSIERKSICICKFGKVLPVKTMEINKRFAGFVDTLAGSLGQELIFLGQSALSDKYNLLSGWEVKNLGLRYSRAWLVVELLCTWEWNEGNAIKSVLPFLRFCTNNKHESDFNVVPLDVIEILFHGAFKSCTKIDNSTFNVVKVQHDEVTTTGEPLFRALQGTLKTLFEDNAFWGRAEAESLFFKYFPVEELKSVSCISVTNTASKVLDILMPFLRKKDTVEMGGISTVVTSDENKPGIEKFVCQWLEMALSASMSPSGEKTETESIRWLTIAVSCFPLNSSGGAGTILAASTSEVTVKEKSLLVALFQKQRLQASMPGSHPVAADDFSQENLQTLVLDLYSESILAKLIAAAVAYCWPEFEVEDWKFVLLRLYNWLEAAVVDAEELAEAVADAAREVEGANEHKECSDCMKISAEMAVSKKGKSCSELTSFAVYIFSEIQGLYSLEVGKPQQPLKNLALASWERIEVRALEDILRLFLATGLAESAASFDRTAAEIISVNRLDQVQLWESVADVALNSSTRALESAVRAADLWGVGKGSINALYSLLFSSHPIPSLQWAAYHFLSTDPLRYCAITWRPMKTEQVESSERESEPVVNEDSSITSDANIRPDLAAVLETPAVTLLQSLLTSSSRVNYLLAWSLFLTHLQSLTPLTPARERLVQYTQDSESPNILLDCLFQHISLKKTSSLSASRKRNAKSTLEISEVTGSAKRAAATGSVLFAVEGLWPVKKKEIAILSGAIYGLMLKVLPACVRIWFTGLRDRSSASAIESFTSSCCSPELLAEEFFKVQAVTVTDENLSIRANHSTREVTALYKKEEAGMDIVIKLPACYPLRAVEVECTRRMGISENRLRKWILSMAAFLRNQNGAVAEAILVWKRNVDREFEGVEECPICYSIIHTSNHSLPRLACRTCKHKFHPACLYKWFSTSHKSTCPLCQTPF</sequence>
<reference evidence="2" key="1">
    <citation type="journal article" date="2024" name="Proc. Natl. Acad. Sci. U.S.A.">
        <title>Extraordinary preservation of gene collinearity over three hundred million years revealed in homosporous lycophytes.</title>
        <authorList>
            <person name="Li C."/>
            <person name="Wickell D."/>
            <person name="Kuo L.Y."/>
            <person name="Chen X."/>
            <person name="Nie B."/>
            <person name="Liao X."/>
            <person name="Peng D."/>
            <person name="Ji J."/>
            <person name="Jenkins J."/>
            <person name="Williams M."/>
            <person name="Shu S."/>
            <person name="Plott C."/>
            <person name="Barry K."/>
            <person name="Rajasekar S."/>
            <person name="Grimwood J."/>
            <person name="Han X."/>
            <person name="Sun S."/>
            <person name="Hou Z."/>
            <person name="He W."/>
            <person name="Dai G."/>
            <person name="Sun C."/>
            <person name="Schmutz J."/>
            <person name="Leebens-Mack J.H."/>
            <person name="Li F.W."/>
            <person name="Wang L."/>
        </authorList>
    </citation>
    <scope>NUCLEOTIDE SEQUENCE [LARGE SCALE GENOMIC DNA]</scope>
    <source>
        <strain evidence="2">cv. PW_Plant_1</strain>
    </source>
</reference>
<accession>A0ACC2CPL9</accession>
<proteinExistence type="predicted"/>
<keyword evidence="2" id="KW-1185">Reference proteome</keyword>
<name>A0ACC2CPL9_DIPCM</name>
<protein>
    <submittedName>
        <fullName evidence="1">Uncharacterized protein</fullName>
    </submittedName>
</protein>
<organism evidence="1 2">
    <name type="scientific">Diphasiastrum complanatum</name>
    <name type="common">Issler's clubmoss</name>
    <name type="synonym">Lycopodium complanatum</name>
    <dbReference type="NCBI Taxonomy" id="34168"/>
    <lineage>
        <taxon>Eukaryota</taxon>
        <taxon>Viridiplantae</taxon>
        <taxon>Streptophyta</taxon>
        <taxon>Embryophyta</taxon>
        <taxon>Tracheophyta</taxon>
        <taxon>Lycopodiopsida</taxon>
        <taxon>Lycopodiales</taxon>
        <taxon>Lycopodiaceae</taxon>
        <taxon>Lycopodioideae</taxon>
        <taxon>Diphasiastrum</taxon>
    </lineage>
</organism>
<dbReference type="Proteomes" id="UP001162992">
    <property type="component" value="Chromosome 9"/>
</dbReference>
<evidence type="ECO:0000313" key="2">
    <source>
        <dbReference type="Proteomes" id="UP001162992"/>
    </source>
</evidence>
<evidence type="ECO:0000313" key="1">
    <source>
        <dbReference type="EMBL" id="KAJ7543988.1"/>
    </source>
</evidence>